<evidence type="ECO:0000256" key="5">
    <source>
        <dbReference type="ARBA" id="ARBA00022835"/>
    </source>
</evidence>
<keyword evidence="2" id="KW-0698">rRNA processing</keyword>
<dbReference type="InterPro" id="IPR036397">
    <property type="entry name" value="RNaseH_sf"/>
</dbReference>
<keyword evidence="6" id="KW-0269">Exonuclease</keyword>
<dbReference type="Pfam" id="PF01612">
    <property type="entry name" value="DNA_pol_A_exo1"/>
    <property type="match status" value="1"/>
</dbReference>
<evidence type="ECO:0000256" key="10">
    <source>
        <dbReference type="SAM" id="MobiDB-lite"/>
    </source>
</evidence>
<feature type="region of interest" description="Disordered" evidence="10">
    <location>
        <begin position="675"/>
        <end position="696"/>
    </location>
</feature>
<name>A0A6H5IZU6_9HYME</name>
<evidence type="ECO:0000256" key="2">
    <source>
        <dbReference type="ARBA" id="ARBA00022552"/>
    </source>
</evidence>
<keyword evidence="13" id="KW-1185">Reference proteome</keyword>
<dbReference type="Pfam" id="PF08066">
    <property type="entry name" value="PMC2NT"/>
    <property type="match status" value="1"/>
</dbReference>
<dbReference type="FunFam" id="1.10.150.80:FF:000001">
    <property type="entry name" value="Putative exosome component 10"/>
    <property type="match status" value="1"/>
</dbReference>
<dbReference type="GO" id="GO:0000175">
    <property type="term" value="F:3'-5'-RNA exonuclease activity"/>
    <property type="evidence" value="ECO:0007669"/>
    <property type="project" value="InterPro"/>
</dbReference>
<dbReference type="SUPFAM" id="SSF47819">
    <property type="entry name" value="HRDC-like"/>
    <property type="match status" value="1"/>
</dbReference>
<dbReference type="SMART" id="SM00474">
    <property type="entry name" value="35EXOc"/>
    <property type="match status" value="1"/>
</dbReference>
<dbReference type="Proteomes" id="UP000479190">
    <property type="component" value="Unassembled WGS sequence"/>
</dbReference>
<feature type="compositionally biased region" description="Polar residues" evidence="10">
    <location>
        <begin position="123"/>
        <end position="147"/>
    </location>
</feature>
<evidence type="ECO:0000313" key="12">
    <source>
        <dbReference type="EMBL" id="CAB0042849.1"/>
    </source>
</evidence>
<reference evidence="12 13" key="1">
    <citation type="submission" date="2020-02" db="EMBL/GenBank/DDBJ databases">
        <authorList>
            <person name="Ferguson B K."/>
        </authorList>
    </citation>
    <scope>NUCLEOTIDE SEQUENCE [LARGE SCALE GENOMIC DNA]</scope>
</reference>
<evidence type="ECO:0000259" key="11">
    <source>
        <dbReference type="PROSITE" id="PS50967"/>
    </source>
</evidence>
<keyword evidence="4" id="KW-0378">Hydrolase</keyword>
<evidence type="ECO:0000256" key="4">
    <source>
        <dbReference type="ARBA" id="ARBA00022801"/>
    </source>
</evidence>
<dbReference type="Gene3D" id="1.10.150.80">
    <property type="entry name" value="HRDC domain"/>
    <property type="match status" value="1"/>
</dbReference>
<dbReference type="GO" id="GO:0000467">
    <property type="term" value="P:exonucleolytic trimming to generate mature 3'-end of 5.8S rRNA from tricistronic rRNA transcript (SSU-rRNA, 5.8S rRNA, LSU-rRNA)"/>
    <property type="evidence" value="ECO:0007669"/>
    <property type="project" value="InterPro"/>
</dbReference>
<dbReference type="SUPFAM" id="SSF53098">
    <property type="entry name" value="Ribonuclease H-like"/>
    <property type="match status" value="1"/>
</dbReference>
<accession>A0A6H5IZU6</accession>
<dbReference type="CDD" id="cd06147">
    <property type="entry name" value="Rrp6p_like_exo"/>
    <property type="match status" value="1"/>
</dbReference>
<dbReference type="InterPro" id="IPR002562">
    <property type="entry name" value="3'-5'_exonuclease_dom"/>
</dbReference>
<dbReference type="OrthoDB" id="2250022at2759"/>
<feature type="domain" description="HRDC" evidence="11">
    <location>
        <begin position="456"/>
        <end position="536"/>
    </location>
</feature>
<evidence type="ECO:0000256" key="3">
    <source>
        <dbReference type="ARBA" id="ARBA00022722"/>
    </source>
</evidence>
<dbReference type="GO" id="GO:0000176">
    <property type="term" value="C:nuclear exosome (RNase complex)"/>
    <property type="evidence" value="ECO:0007669"/>
    <property type="project" value="InterPro"/>
</dbReference>
<evidence type="ECO:0000256" key="6">
    <source>
        <dbReference type="ARBA" id="ARBA00022839"/>
    </source>
</evidence>
<dbReference type="GO" id="GO:0071035">
    <property type="term" value="P:nuclear polyadenylation-dependent rRNA catabolic process"/>
    <property type="evidence" value="ECO:0007669"/>
    <property type="project" value="TreeGrafter"/>
</dbReference>
<dbReference type="SMART" id="SM00341">
    <property type="entry name" value="HRDC"/>
    <property type="match status" value="1"/>
</dbReference>
<dbReference type="Pfam" id="PF00570">
    <property type="entry name" value="HRDC"/>
    <property type="match status" value="1"/>
</dbReference>
<comment type="similarity">
    <text evidence="8">Belongs to the exosome component 10/RRP6 family.</text>
</comment>
<dbReference type="InterPro" id="IPR012337">
    <property type="entry name" value="RNaseH-like_sf"/>
</dbReference>
<keyword evidence="5" id="KW-0271">Exosome</keyword>
<comment type="subcellular location">
    <subcellularLocation>
        <location evidence="1">Nucleus</location>
    </subcellularLocation>
</comment>
<dbReference type="InterPro" id="IPR049559">
    <property type="entry name" value="Rrp6p-like_exo"/>
</dbReference>
<dbReference type="GO" id="GO:0071036">
    <property type="term" value="P:nuclear polyadenylation-dependent snoRNA catabolic process"/>
    <property type="evidence" value="ECO:0007669"/>
    <property type="project" value="TreeGrafter"/>
</dbReference>
<dbReference type="EMBL" id="CADCXV010001227">
    <property type="protein sequence ID" value="CAB0042849.1"/>
    <property type="molecule type" value="Genomic_DNA"/>
</dbReference>
<dbReference type="InterPro" id="IPR002121">
    <property type="entry name" value="HRDC_dom"/>
</dbReference>
<dbReference type="GO" id="GO:0005730">
    <property type="term" value="C:nucleolus"/>
    <property type="evidence" value="ECO:0007669"/>
    <property type="project" value="TreeGrafter"/>
</dbReference>
<dbReference type="AlphaFoldDB" id="A0A6H5IZU6"/>
<dbReference type="GO" id="GO:0071044">
    <property type="term" value="P:histone mRNA catabolic process"/>
    <property type="evidence" value="ECO:0007669"/>
    <property type="project" value="TreeGrafter"/>
</dbReference>
<dbReference type="GO" id="GO:0003727">
    <property type="term" value="F:single-stranded RNA binding"/>
    <property type="evidence" value="ECO:0007669"/>
    <property type="project" value="TreeGrafter"/>
</dbReference>
<dbReference type="GO" id="GO:0071040">
    <property type="term" value="P:nuclear polyadenylation-dependent antisense transcript catabolic process"/>
    <property type="evidence" value="ECO:0007669"/>
    <property type="project" value="TreeGrafter"/>
</dbReference>
<sequence length="764" mass="88819">MASSECDVTEDGEAFESFIKDAYAAITGGIKASNSLPCDKNYKYYSCFPTFNEILRKQIGTISKNMQNIIEKAQIAGNIIQRDVDERFDLILETNDFLLDRAGSLMDEEQGINRNPTFKFTAKKATSSTNGSWNQSVGTRKQTSEATPSREAVQLLTTGNIQKPQINFEDKVDNSHKPWEPRIKDKPNSLKPLALQTECGEDGFEYFCHPYEFELDKFEPCENQLQKEKPVMYKPLEKTPLIFVDKTEVLETMLCDLKKYKEIAVDLEHHGYRTFQGITCLMQISTYDTDYLIDTLSLRSKLHVLNEVFTNPKILKVFHGADSDICWLQKDLSLYIVNMFDTYQAAKQLQLPFLSLSYLLKKFCKVDPNKHFQLADWRIRPLPEELQKYAREDTHYLLYIKDVLRNDLIDKANGQSNILKVVYHNSTYTCKKVYIKPIWTENSYMSMFRKFRRNLNNRQLYALKEIHKWRDETAREEDESCSYVLPNHMLLNIAEVLPREMQGILACCNPIPPLVRQNLLKIHKMILKARDQPLVTHILEEDIQQRSVQSNDLISSESWNVATHDVPSGTEAQENLPCLLSAIETGEKNSNLHKAEEKSIVTVFEDLKMKHKKSLGIFVSPFRRYKLTISMIAEEAKKKVICIQDIKTEKEEDFSTLQAAQEYPQNSTVKLPLQTKIKEEPEEPQQETSKNEQRYAGNSKEVLTIGQMYGRKRKRQLYHRSSNHKKNFNFLLNYDVYNCLGNDIMKTKKTLSLGVEWFLFYFYK</sequence>
<gene>
    <name evidence="12" type="ORF">TBRA_LOCUS14443</name>
</gene>
<dbReference type="GO" id="GO:0071051">
    <property type="term" value="P:poly(A)-dependent snoRNA 3'-end processing"/>
    <property type="evidence" value="ECO:0007669"/>
    <property type="project" value="TreeGrafter"/>
</dbReference>
<feature type="region of interest" description="Disordered" evidence="10">
    <location>
        <begin position="123"/>
        <end position="150"/>
    </location>
</feature>
<evidence type="ECO:0000256" key="9">
    <source>
        <dbReference type="ARBA" id="ARBA00070365"/>
    </source>
</evidence>
<evidence type="ECO:0000313" key="13">
    <source>
        <dbReference type="Proteomes" id="UP000479190"/>
    </source>
</evidence>
<dbReference type="InterPro" id="IPR045092">
    <property type="entry name" value="Rrp6-like"/>
</dbReference>
<dbReference type="InterPro" id="IPR010997">
    <property type="entry name" value="HRDC-like_sf"/>
</dbReference>
<dbReference type="GO" id="GO:0071038">
    <property type="term" value="P:TRAMP-dependent tRNA surveillance pathway"/>
    <property type="evidence" value="ECO:0007669"/>
    <property type="project" value="TreeGrafter"/>
</dbReference>
<dbReference type="InterPro" id="IPR044876">
    <property type="entry name" value="HRDC_dom_sf"/>
</dbReference>
<dbReference type="FunFam" id="3.30.420.10:FF:000059">
    <property type="entry name" value="Exosome complex exonuclease Rrp6"/>
    <property type="match status" value="1"/>
</dbReference>
<proteinExistence type="inferred from homology"/>
<organism evidence="12 13">
    <name type="scientific">Trichogramma brassicae</name>
    <dbReference type="NCBI Taxonomy" id="86971"/>
    <lineage>
        <taxon>Eukaryota</taxon>
        <taxon>Metazoa</taxon>
        <taxon>Ecdysozoa</taxon>
        <taxon>Arthropoda</taxon>
        <taxon>Hexapoda</taxon>
        <taxon>Insecta</taxon>
        <taxon>Pterygota</taxon>
        <taxon>Neoptera</taxon>
        <taxon>Endopterygota</taxon>
        <taxon>Hymenoptera</taxon>
        <taxon>Apocrita</taxon>
        <taxon>Proctotrupomorpha</taxon>
        <taxon>Chalcidoidea</taxon>
        <taxon>Trichogrammatidae</taxon>
        <taxon>Trichogramma</taxon>
    </lineage>
</organism>
<dbReference type="Gene3D" id="3.30.420.10">
    <property type="entry name" value="Ribonuclease H-like superfamily/Ribonuclease H"/>
    <property type="match status" value="1"/>
</dbReference>
<dbReference type="GO" id="GO:0071037">
    <property type="term" value="P:nuclear polyadenylation-dependent snRNA catabolic process"/>
    <property type="evidence" value="ECO:0007669"/>
    <property type="project" value="TreeGrafter"/>
</dbReference>
<evidence type="ECO:0000256" key="7">
    <source>
        <dbReference type="ARBA" id="ARBA00023242"/>
    </source>
</evidence>
<dbReference type="InterPro" id="IPR012588">
    <property type="entry name" value="Exosome-assoc_fac_Rrp6_N"/>
</dbReference>
<keyword evidence="3" id="KW-0540">Nuclease</keyword>
<dbReference type="PANTHER" id="PTHR12124:SF47">
    <property type="entry name" value="EXOSOME COMPONENT 10"/>
    <property type="match status" value="1"/>
</dbReference>
<evidence type="ECO:0000256" key="8">
    <source>
        <dbReference type="ARBA" id="ARBA00043957"/>
    </source>
</evidence>
<dbReference type="GO" id="GO:0000166">
    <property type="term" value="F:nucleotide binding"/>
    <property type="evidence" value="ECO:0007669"/>
    <property type="project" value="InterPro"/>
</dbReference>
<evidence type="ECO:0000256" key="1">
    <source>
        <dbReference type="ARBA" id="ARBA00004123"/>
    </source>
</evidence>
<dbReference type="PANTHER" id="PTHR12124">
    <property type="entry name" value="POLYMYOSITIS/SCLERODERMA AUTOANTIGEN-RELATED"/>
    <property type="match status" value="1"/>
</dbReference>
<protein>
    <recommendedName>
        <fullName evidence="9">Exosome complex component 10 homolog</fullName>
    </recommendedName>
</protein>
<dbReference type="GO" id="GO:0071039">
    <property type="term" value="P:nuclear polyadenylation-dependent CUT catabolic process"/>
    <property type="evidence" value="ECO:0007669"/>
    <property type="project" value="TreeGrafter"/>
</dbReference>
<dbReference type="PROSITE" id="PS50967">
    <property type="entry name" value="HRDC"/>
    <property type="match status" value="1"/>
</dbReference>
<keyword evidence="7" id="KW-0539">Nucleus</keyword>